<gene>
    <name evidence="3" type="ORF">KV203_04940</name>
</gene>
<feature type="compositionally biased region" description="Gly residues" evidence="1">
    <location>
        <begin position="272"/>
        <end position="290"/>
    </location>
</feature>
<evidence type="ECO:0000256" key="1">
    <source>
        <dbReference type="SAM" id="MobiDB-lite"/>
    </source>
</evidence>
<feature type="compositionally biased region" description="Pro residues" evidence="1">
    <location>
        <begin position="297"/>
        <end position="310"/>
    </location>
</feature>
<dbReference type="RefSeq" id="WP_066468374.1">
    <property type="nucleotide sequence ID" value="NZ_CBCRUZ010000004.1"/>
</dbReference>
<dbReference type="InterPro" id="IPR021454">
    <property type="entry name" value="DUF3105"/>
</dbReference>
<organism evidence="3 4">
    <name type="scientific">Skermania pinensis</name>
    <dbReference type="NCBI Taxonomy" id="39122"/>
    <lineage>
        <taxon>Bacteria</taxon>
        <taxon>Bacillati</taxon>
        <taxon>Actinomycetota</taxon>
        <taxon>Actinomycetes</taxon>
        <taxon>Mycobacteriales</taxon>
        <taxon>Gordoniaceae</taxon>
        <taxon>Skermania</taxon>
    </lineage>
</organism>
<dbReference type="EMBL" id="CP079105">
    <property type="protein sequence ID" value="QXQ14744.1"/>
    <property type="molecule type" value="Genomic_DNA"/>
</dbReference>
<name>A0ABX8SA70_9ACTN</name>
<keyword evidence="2" id="KW-0472">Membrane</keyword>
<keyword evidence="2" id="KW-0812">Transmembrane</keyword>
<keyword evidence="2" id="KW-1133">Transmembrane helix</keyword>
<protein>
    <submittedName>
        <fullName evidence="3">DUF3105 domain-containing protein</fullName>
    </submittedName>
</protein>
<feature type="transmembrane region" description="Helical" evidence="2">
    <location>
        <begin position="42"/>
        <end position="63"/>
    </location>
</feature>
<evidence type="ECO:0000313" key="3">
    <source>
        <dbReference type="EMBL" id="QXQ14744.1"/>
    </source>
</evidence>
<accession>A0ABX8SA70</accession>
<dbReference type="Proteomes" id="UP000887023">
    <property type="component" value="Chromosome"/>
</dbReference>
<sequence length="317" mass="33079">MPTESDTPRNSTSAKSAKAIKAASKGKKKRSSDGGGLPTRRAIPWVTIGAVLVILAFIGALAYNLVPKYEDKAEADRFTPSESNQDPSSAIDGVVKIDYPAGLHVKPDQRVAYDHSPPFGGPHDGVWASCMGNVYPKPVRTENMVHALEHGAVWVAYNPDKLDAAGIDALKDRVDGQQYMLMSPYPGLDRPIALQSWGHQLEVDDPTDPRIKQFIVALRQNKYTYPEVGASCSTIPGSFDPDNPPAFDPNPPGPDAVPMDGKGLTPDSSEIAGGGMAGIPGLPGGLGELPGGAPAAPVQPAPESPAPAAPTAPAGNG</sequence>
<feature type="region of interest" description="Disordered" evidence="1">
    <location>
        <begin position="238"/>
        <end position="317"/>
    </location>
</feature>
<evidence type="ECO:0000256" key="2">
    <source>
        <dbReference type="SAM" id="Phobius"/>
    </source>
</evidence>
<feature type="compositionally biased region" description="Pro residues" evidence="1">
    <location>
        <begin position="242"/>
        <end position="255"/>
    </location>
</feature>
<dbReference type="Pfam" id="PF11303">
    <property type="entry name" value="DUF3105"/>
    <property type="match status" value="1"/>
</dbReference>
<evidence type="ECO:0000313" key="4">
    <source>
        <dbReference type="Proteomes" id="UP000887023"/>
    </source>
</evidence>
<feature type="region of interest" description="Disordered" evidence="1">
    <location>
        <begin position="1"/>
        <end position="38"/>
    </location>
</feature>
<feature type="compositionally biased region" description="Low complexity" evidence="1">
    <location>
        <begin position="13"/>
        <end position="23"/>
    </location>
</feature>
<feature type="compositionally biased region" description="Polar residues" evidence="1">
    <location>
        <begin position="1"/>
        <end position="12"/>
    </location>
</feature>
<proteinExistence type="predicted"/>
<keyword evidence="4" id="KW-1185">Reference proteome</keyword>
<reference evidence="3" key="1">
    <citation type="submission" date="2021-07" db="EMBL/GenBank/DDBJ databases">
        <title>Candidatus Kaistella beijingensis sp. nov. isolated from a municipal wastewater treatment plant is involved in sludge foaming.</title>
        <authorList>
            <person name="Song Y."/>
            <person name="Liu S.-J."/>
        </authorList>
    </citation>
    <scope>NUCLEOTIDE SEQUENCE</scope>
    <source>
        <strain evidence="3">DSM 43998</strain>
    </source>
</reference>